<dbReference type="AlphaFoldDB" id="A0AAD7MUL6"/>
<comment type="caution">
    <text evidence="2">The sequence shown here is derived from an EMBL/GenBank/DDBJ whole genome shotgun (WGS) entry which is preliminary data.</text>
</comment>
<gene>
    <name evidence="2" type="ORF">B0H16DRAFT_1468347</name>
</gene>
<accession>A0AAD7MUL6</accession>
<evidence type="ECO:0000313" key="3">
    <source>
        <dbReference type="Proteomes" id="UP001215598"/>
    </source>
</evidence>
<organism evidence="2 3">
    <name type="scientific">Mycena metata</name>
    <dbReference type="NCBI Taxonomy" id="1033252"/>
    <lineage>
        <taxon>Eukaryota</taxon>
        <taxon>Fungi</taxon>
        <taxon>Dikarya</taxon>
        <taxon>Basidiomycota</taxon>
        <taxon>Agaricomycotina</taxon>
        <taxon>Agaricomycetes</taxon>
        <taxon>Agaricomycetidae</taxon>
        <taxon>Agaricales</taxon>
        <taxon>Marasmiineae</taxon>
        <taxon>Mycenaceae</taxon>
        <taxon>Mycena</taxon>
    </lineage>
</organism>
<dbReference type="EMBL" id="JARKIB010000142">
    <property type="protein sequence ID" value="KAJ7732838.1"/>
    <property type="molecule type" value="Genomic_DNA"/>
</dbReference>
<keyword evidence="3" id="KW-1185">Reference proteome</keyword>
<protein>
    <submittedName>
        <fullName evidence="2">Uncharacterized protein</fullName>
    </submittedName>
</protein>
<reference evidence="2" key="1">
    <citation type="submission" date="2023-03" db="EMBL/GenBank/DDBJ databases">
        <title>Massive genome expansion in bonnet fungi (Mycena s.s.) driven by repeated elements and novel gene families across ecological guilds.</title>
        <authorList>
            <consortium name="Lawrence Berkeley National Laboratory"/>
            <person name="Harder C.B."/>
            <person name="Miyauchi S."/>
            <person name="Viragh M."/>
            <person name="Kuo A."/>
            <person name="Thoen E."/>
            <person name="Andreopoulos B."/>
            <person name="Lu D."/>
            <person name="Skrede I."/>
            <person name="Drula E."/>
            <person name="Henrissat B."/>
            <person name="Morin E."/>
            <person name="Kohler A."/>
            <person name="Barry K."/>
            <person name="LaButti K."/>
            <person name="Morin E."/>
            <person name="Salamov A."/>
            <person name="Lipzen A."/>
            <person name="Mereny Z."/>
            <person name="Hegedus B."/>
            <person name="Baldrian P."/>
            <person name="Stursova M."/>
            <person name="Weitz H."/>
            <person name="Taylor A."/>
            <person name="Grigoriev I.V."/>
            <person name="Nagy L.G."/>
            <person name="Martin F."/>
            <person name="Kauserud H."/>
        </authorList>
    </citation>
    <scope>NUCLEOTIDE SEQUENCE</scope>
    <source>
        <strain evidence="2">CBHHK182m</strain>
    </source>
</reference>
<evidence type="ECO:0000313" key="2">
    <source>
        <dbReference type="EMBL" id="KAJ7732838.1"/>
    </source>
</evidence>
<evidence type="ECO:0000256" key="1">
    <source>
        <dbReference type="SAM" id="MobiDB-lite"/>
    </source>
</evidence>
<name>A0AAD7MUL6_9AGAR</name>
<proteinExistence type="predicted"/>
<feature type="region of interest" description="Disordered" evidence="1">
    <location>
        <begin position="43"/>
        <end position="78"/>
    </location>
</feature>
<dbReference type="Proteomes" id="UP001215598">
    <property type="component" value="Unassembled WGS sequence"/>
</dbReference>
<sequence length="182" mass="20874">MRRFSGRDTACQKNDAAPLRLTRRSLQLGTAVTNFDAAHTKLDAAPLRHNQDIQHRKYPKGRIEPTTSSKEGRKGGREHNHYTKQALKMSQFFEMQQTVTQSACIGPEMTAREGSTGKCETSDLWYTVQGLCYDVLIGFNTRYNRKTRFVIQYRSAKLVYPARSTHQHHCQNLFPAYTNFSP</sequence>